<dbReference type="GO" id="GO:0000030">
    <property type="term" value="F:mannosyltransferase activity"/>
    <property type="evidence" value="ECO:0007669"/>
    <property type="project" value="TreeGrafter"/>
</dbReference>
<sequence>MATDSQALNFNISETDVAHDPGAWHYVTHHDMTTLMAAFTLANILHTDSKPFEASRFYRLAFDRHSGSPTEYPRPESLLQARLLCLLKAGHTLPEHELAELYALSHPMGDYISGIRMAWTNGAHAQALQFIGNAYESFHTGEEADCRYLEVALQTKYASFAPAARTIPPHLYMFWDKAPPPEIEDNIDYHETLDGLARFKTYDRDEAADLLYDSYGIEARTLFLESRHPAEAADFFRVHAIALHGGWWLDADLRLRSADSLASTAEHQFFITPNFYVHNDFFGAIPGSPVLNDCLLSLYRNSYQHRNLFIAYKTGPGIFNRAVNRMIHRNIRAPQPLSMLISPPDRFSDAVEEFETPYKLVSPNWQTA</sequence>
<dbReference type="InterPro" id="IPR051706">
    <property type="entry name" value="Glycosyltransferase_domain"/>
</dbReference>
<name>A0A023D7H9_ACIMT</name>
<reference evidence="1 2" key="2">
    <citation type="journal article" date="2014" name="FEMS Microbiol. Lett.">
        <title>Draft genomic DNA sequence of the facultatively methylotrophic bacterium Acidomonas methanolica type strain MB58.</title>
        <authorList>
            <person name="Higashiura N."/>
            <person name="Hadano H."/>
            <person name="Hirakawa H."/>
            <person name="Matsutani M."/>
            <person name="Takabe S."/>
            <person name="Matsushita K."/>
            <person name="Azuma Y."/>
        </authorList>
    </citation>
    <scope>NUCLEOTIDE SEQUENCE [LARGE SCALE GENOMIC DNA]</scope>
    <source>
        <strain evidence="1 2">MB58</strain>
    </source>
</reference>
<keyword evidence="2" id="KW-1185">Reference proteome</keyword>
<dbReference type="AlphaFoldDB" id="A0A023D7H9"/>
<dbReference type="OrthoDB" id="146908at2"/>
<accession>A0A023D7H9</accession>
<gene>
    <name evidence="1" type="ORF">Amme_101_002</name>
</gene>
<dbReference type="PANTHER" id="PTHR32385">
    <property type="entry name" value="MANNOSYL PHOSPHORYLINOSITOL CERAMIDE SYNTHASE"/>
    <property type="match status" value="1"/>
</dbReference>
<dbReference type="RefSeq" id="WP_042060629.1">
    <property type="nucleotide sequence ID" value="NZ_BAND01000100.1"/>
</dbReference>
<evidence type="ECO:0000313" key="2">
    <source>
        <dbReference type="Proteomes" id="UP000019760"/>
    </source>
</evidence>
<dbReference type="InterPro" id="IPR029044">
    <property type="entry name" value="Nucleotide-diphossugar_trans"/>
</dbReference>
<dbReference type="PANTHER" id="PTHR32385:SF15">
    <property type="entry name" value="INOSITOL PHOSPHOCERAMIDE MANNOSYLTRANSFERASE 1"/>
    <property type="match status" value="1"/>
</dbReference>
<comment type="caution">
    <text evidence="1">The sequence shown here is derived from an EMBL/GenBank/DDBJ whole genome shotgun (WGS) entry which is preliminary data.</text>
</comment>
<dbReference type="Proteomes" id="UP000019760">
    <property type="component" value="Unassembled WGS sequence"/>
</dbReference>
<protein>
    <submittedName>
        <fullName evidence="1">Uncharacterized protein</fullName>
    </submittedName>
</protein>
<proteinExistence type="predicted"/>
<reference evidence="2" key="1">
    <citation type="journal article" date="2014" name="FEMS Microbiol. Lett.">
        <title>Draft Genomic DNA Sequence of the Facultatively Methylotrophic Bacterium Acidomonas methanolica type strain MB58.</title>
        <authorList>
            <person name="Higashiura N."/>
            <person name="Hadano H."/>
            <person name="Hirakawa H."/>
            <person name="Matsutani M."/>
            <person name="Takabe S."/>
            <person name="Matsushita K."/>
            <person name="Azuma Y."/>
        </authorList>
    </citation>
    <scope>NUCLEOTIDE SEQUENCE [LARGE SCALE GENOMIC DNA]</scope>
    <source>
        <strain evidence="2">MB58</strain>
    </source>
</reference>
<dbReference type="SUPFAM" id="SSF53448">
    <property type="entry name" value="Nucleotide-diphospho-sugar transferases"/>
    <property type="match status" value="1"/>
</dbReference>
<dbReference type="Gene3D" id="3.90.550.20">
    <property type="match status" value="1"/>
</dbReference>
<organism evidence="1 2">
    <name type="scientific">Acidomonas methanolica NBRC 104435</name>
    <dbReference type="NCBI Taxonomy" id="1231351"/>
    <lineage>
        <taxon>Bacteria</taxon>
        <taxon>Pseudomonadati</taxon>
        <taxon>Pseudomonadota</taxon>
        <taxon>Alphaproteobacteria</taxon>
        <taxon>Acetobacterales</taxon>
        <taxon>Acetobacteraceae</taxon>
        <taxon>Acidomonas</taxon>
    </lineage>
</organism>
<dbReference type="GO" id="GO:0016020">
    <property type="term" value="C:membrane"/>
    <property type="evidence" value="ECO:0007669"/>
    <property type="project" value="GOC"/>
</dbReference>
<dbReference type="EMBL" id="BAND01000100">
    <property type="protein sequence ID" value="GAJ30064.1"/>
    <property type="molecule type" value="Genomic_DNA"/>
</dbReference>
<dbReference type="GO" id="GO:0051999">
    <property type="term" value="P:mannosyl-inositol phosphorylceramide biosynthetic process"/>
    <property type="evidence" value="ECO:0007669"/>
    <property type="project" value="TreeGrafter"/>
</dbReference>
<evidence type="ECO:0000313" key="1">
    <source>
        <dbReference type="EMBL" id="GAJ30064.1"/>
    </source>
</evidence>